<dbReference type="Gene3D" id="1.20.120.160">
    <property type="entry name" value="HPT domain"/>
    <property type="match status" value="1"/>
</dbReference>
<dbReference type="InterPro" id="IPR005467">
    <property type="entry name" value="His_kinase_dom"/>
</dbReference>
<dbReference type="CDD" id="cd17546">
    <property type="entry name" value="REC_hyHK_CKI1_RcsC-like"/>
    <property type="match status" value="1"/>
</dbReference>
<dbReference type="Pfam" id="PF02518">
    <property type="entry name" value="HATPase_c"/>
    <property type="match status" value="1"/>
</dbReference>
<dbReference type="InterPro" id="IPR001789">
    <property type="entry name" value="Sig_transdc_resp-reg_receiver"/>
</dbReference>
<dbReference type="GO" id="GO:0000155">
    <property type="term" value="F:phosphorelay sensor kinase activity"/>
    <property type="evidence" value="ECO:0007669"/>
    <property type="project" value="InterPro"/>
</dbReference>
<evidence type="ECO:0000256" key="7">
    <source>
        <dbReference type="SAM" id="Phobius"/>
    </source>
</evidence>
<evidence type="ECO:0000313" key="11">
    <source>
        <dbReference type="EMBL" id="NHQ74735.1"/>
    </source>
</evidence>
<dbReference type="Gene3D" id="3.30.565.10">
    <property type="entry name" value="Histidine kinase-like ATPase, C-terminal domain"/>
    <property type="match status" value="1"/>
</dbReference>
<dbReference type="InterPro" id="IPR036890">
    <property type="entry name" value="HATPase_C_sf"/>
</dbReference>
<keyword evidence="7" id="KW-1133">Transmembrane helix</keyword>
<evidence type="ECO:0000256" key="5">
    <source>
        <dbReference type="ARBA" id="ARBA00022777"/>
    </source>
</evidence>
<dbReference type="PROSITE" id="PS50112">
    <property type="entry name" value="PAS"/>
    <property type="match status" value="1"/>
</dbReference>
<dbReference type="SMART" id="SM00448">
    <property type="entry name" value="REC"/>
    <property type="match status" value="1"/>
</dbReference>
<evidence type="ECO:0000256" key="3">
    <source>
        <dbReference type="ARBA" id="ARBA00022553"/>
    </source>
</evidence>
<protein>
    <recommendedName>
        <fullName evidence="2">histidine kinase</fullName>
        <ecNumber evidence="2">2.7.13.3</ecNumber>
    </recommendedName>
</protein>
<dbReference type="PROSITE" id="PS50109">
    <property type="entry name" value="HIS_KIN"/>
    <property type="match status" value="1"/>
</dbReference>
<dbReference type="CDD" id="cd00130">
    <property type="entry name" value="PAS"/>
    <property type="match status" value="1"/>
</dbReference>
<evidence type="ECO:0000259" key="8">
    <source>
        <dbReference type="PROSITE" id="PS50109"/>
    </source>
</evidence>
<sequence length="798" mass="86826">MLQLLQGSRIQNRLNATRSNALYNRINTLQGSRTYQTVLRGTDADPRLESLHTQLKALIPVFDADDQTLAAQQDRILQAVNALAPDTRAISMEGIAIDATRSDAEREALTQKLMQLTLLSLLLVVTLVSLMVLLWRLFLLYRFRALENQSTLKRLKTILNTSEDAVVVFQNDGQIVDANDTARHLFGWALQWASAAKRAPNIADILSEKDDQGQCTPVPAQTLLQACRAGTKLPTVLTARRHDAKLVPVEVSANLASHPDDEVCVCFLRDITDRLAADAEIRAARDKTLQGERAKATFLARISHEMRTPLHGVIGALDLLKGTPLRPDQARYADVMKSSAQILLGQIEDAMGVSRSGGPKLDLSPVPFDLDRLLEDLIFTQKSKARARNTDLSLTQGSLGFGSVYGDPDRVQQILLNLISNAIKYTENGQVTLEACRLPTDGKTDDVIEFQVTDTGIGIAQNDMSRIFDDYVRLSPAGHDAVEGSGLGLGIVRNLVTLMGGQIGAESLEGQGSVFWVRLPLPQVPNVECETIDTASPAKQQARSQTILVVEDNAINRFVIERMLVSDGHTVSLANCGRDGVAMATAQPYDLIIMDVNMPDIDGIEATRRIRMAIGQNSQPRIVALTAFFSETDRTAMVAAGIDEVWTKPLKLEDLRALTDDFGPQSKAPHIPPDTAAADRPDIVTDALTDLRSSVPLHRLTAFVDEFATEAQTIVESLNAQSTKADTGFAGKLHKLAGSAAVLGAARAHSLLAQAEESAWLQDHRALDQALQELADVLPVTLTNMTATLVSTDQAPRP</sequence>
<dbReference type="NCBIfam" id="TIGR00229">
    <property type="entry name" value="sensory_box"/>
    <property type="match status" value="1"/>
</dbReference>
<evidence type="ECO:0000313" key="12">
    <source>
        <dbReference type="Proteomes" id="UP000639775"/>
    </source>
</evidence>
<dbReference type="Pfam" id="PF13188">
    <property type="entry name" value="PAS_8"/>
    <property type="match status" value="1"/>
</dbReference>
<dbReference type="Pfam" id="PF00512">
    <property type="entry name" value="HisKA"/>
    <property type="match status" value="1"/>
</dbReference>
<dbReference type="Gene3D" id="3.30.450.20">
    <property type="entry name" value="PAS domain"/>
    <property type="match status" value="1"/>
</dbReference>
<evidence type="ECO:0000259" key="10">
    <source>
        <dbReference type="PROSITE" id="PS50112"/>
    </source>
</evidence>
<dbReference type="SUPFAM" id="SSF55874">
    <property type="entry name" value="ATPase domain of HSP90 chaperone/DNA topoisomerase II/histidine kinase"/>
    <property type="match status" value="1"/>
</dbReference>
<dbReference type="EMBL" id="JAAORB010000016">
    <property type="protein sequence ID" value="NHQ74735.1"/>
    <property type="molecule type" value="Genomic_DNA"/>
</dbReference>
<evidence type="ECO:0000259" key="9">
    <source>
        <dbReference type="PROSITE" id="PS50110"/>
    </source>
</evidence>
<dbReference type="AlphaFoldDB" id="A0A967EGK1"/>
<proteinExistence type="predicted"/>
<organism evidence="11 12">
    <name type="scientific">Roseovarius gahaiensis</name>
    <dbReference type="NCBI Taxonomy" id="2716691"/>
    <lineage>
        <taxon>Bacteria</taxon>
        <taxon>Pseudomonadati</taxon>
        <taxon>Pseudomonadota</taxon>
        <taxon>Alphaproteobacteria</taxon>
        <taxon>Rhodobacterales</taxon>
        <taxon>Roseobacteraceae</taxon>
        <taxon>Roseovarius</taxon>
    </lineage>
</organism>
<comment type="caution">
    <text evidence="11">The sequence shown here is derived from an EMBL/GenBank/DDBJ whole genome shotgun (WGS) entry which is preliminary data.</text>
</comment>
<feature type="domain" description="PAS" evidence="10">
    <location>
        <begin position="151"/>
        <end position="188"/>
    </location>
</feature>
<dbReference type="InterPro" id="IPR036097">
    <property type="entry name" value="HisK_dim/P_sf"/>
</dbReference>
<reference evidence="11" key="1">
    <citation type="submission" date="2020-03" db="EMBL/GenBank/DDBJ databases">
        <title>Roseovarius gahaiensis sp. nov., isolated from Gahai Saline Lake, China.</title>
        <authorList>
            <person name="Sun X."/>
        </authorList>
    </citation>
    <scope>NUCLEOTIDE SEQUENCE</scope>
    <source>
        <strain evidence="11">GH877</strain>
    </source>
</reference>
<gene>
    <name evidence="11" type="ORF">HAT86_09690</name>
</gene>
<evidence type="ECO:0000256" key="1">
    <source>
        <dbReference type="ARBA" id="ARBA00000085"/>
    </source>
</evidence>
<dbReference type="Proteomes" id="UP000639775">
    <property type="component" value="Unassembled WGS sequence"/>
</dbReference>
<dbReference type="InterPro" id="IPR036641">
    <property type="entry name" value="HPT_dom_sf"/>
</dbReference>
<evidence type="ECO:0000256" key="2">
    <source>
        <dbReference type="ARBA" id="ARBA00012438"/>
    </source>
</evidence>
<feature type="transmembrane region" description="Helical" evidence="7">
    <location>
        <begin position="116"/>
        <end position="141"/>
    </location>
</feature>
<dbReference type="PANTHER" id="PTHR43047:SF64">
    <property type="entry name" value="HISTIDINE KINASE CONTAINING CHEY-HOMOLOGOUS RECEIVER DOMAIN AND PAS DOMAIN-RELATED"/>
    <property type="match status" value="1"/>
</dbReference>
<dbReference type="Gene3D" id="1.10.287.130">
    <property type="match status" value="1"/>
</dbReference>
<dbReference type="InterPro" id="IPR011006">
    <property type="entry name" value="CheY-like_superfamily"/>
</dbReference>
<dbReference type="SMART" id="SM00388">
    <property type="entry name" value="HisKA"/>
    <property type="match status" value="1"/>
</dbReference>
<name>A0A967EGK1_9RHOB</name>
<dbReference type="PANTHER" id="PTHR43047">
    <property type="entry name" value="TWO-COMPONENT HISTIDINE PROTEIN KINASE"/>
    <property type="match status" value="1"/>
</dbReference>
<dbReference type="InterPro" id="IPR000014">
    <property type="entry name" value="PAS"/>
</dbReference>
<dbReference type="SUPFAM" id="SSF47384">
    <property type="entry name" value="Homodimeric domain of signal transducing histidine kinase"/>
    <property type="match status" value="1"/>
</dbReference>
<keyword evidence="4" id="KW-0808">Transferase</keyword>
<comment type="catalytic activity">
    <reaction evidence="1">
        <text>ATP + protein L-histidine = ADP + protein N-phospho-L-histidine.</text>
        <dbReference type="EC" id="2.7.13.3"/>
    </reaction>
</comment>
<keyword evidence="12" id="KW-1185">Reference proteome</keyword>
<dbReference type="SUPFAM" id="SSF47226">
    <property type="entry name" value="Histidine-containing phosphotransfer domain, HPT domain"/>
    <property type="match status" value="1"/>
</dbReference>
<keyword evidence="3 6" id="KW-0597">Phosphoprotein</keyword>
<feature type="domain" description="Histidine kinase" evidence="8">
    <location>
        <begin position="301"/>
        <end position="523"/>
    </location>
</feature>
<dbReference type="EC" id="2.7.13.3" evidence="2"/>
<dbReference type="SUPFAM" id="SSF52172">
    <property type="entry name" value="CheY-like"/>
    <property type="match status" value="1"/>
</dbReference>
<dbReference type="InterPro" id="IPR003661">
    <property type="entry name" value="HisK_dim/P_dom"/>
</dbReference>
<dbReference type="SUPFAM" id="SSF55785">
    <property type="entry name" value="PYP-like sensor domain (PAS domain)"/>
    <property type="match status" value="1"/>
</dbReference>
<dbReference type="CDD" id="cd00082">
    <property type="entry name" value="HisKA"/>
    <property type="match status" value="1"/>
</dbReference>
<dbReference type="InterPro" id="IPR003594">
    <property type="entry name" value="HATPase_dom"/>
</dbReference>
<accession>A0A967EGK1</accession>
<evidence type="ECO:0000256" key="4">
    <source>
        <dbReference type="ARBA" id="ARBA00022679"/>
    </source>
</evidence>
<evidence type="ECO:0000256" key="6">
    <source>
        <dbReference type="PROSITE-ProRule" id="PRU00169"/>
    </source>
</evidence>
<dbReference type="SMART" id="SM00387">
    <property type="entry name" value="HATPase_c"/>
    <property type="match status" value="1"/>
</dbReference>
<dbReference type="CDD" id="cd16922">
    <property type="entry name" value="HATPase_EvgS-ArcB-TorS-like"/>
    <property type="match status" value="1"/>
</dbReference>
<keyword evidence="7" id="KW-0812">Transmembrane</keyword>
<dbReference type="Gene3D" id="3.40.50.2300">
    <property type="match status" value="1"/>
</dbReference>
<dbReference type="InterPro" id="IPR035965">
    <property type="entry name" value="PAS-like_dom_sf"/>
</dbReference>
<keyword evidence="7" id="KW-0472">Membrane</keyword>
<feature type="domain" description="Response regulatory" evidence="9">
    <location>
        <begin position="546"/>
        <end position="663"/>
    </location>
</feature>
<feature type="modified residue" description="4-aspartylphosphate" evidence="6">
    <location>
        <position position="595"/>
    </location>
</feature>
<dbReference type="Pfam" id="PF00072">
    <property type="entry name" value="Response_reg"/>
    <property type="match status" value="1"/>
</dbReference>
<dbReference type="InterPro" id="IPR004358">
    <property type="entry name" value="Sig_transdc_His_kin-like_C"/>
</dbReference>
<keyword evidence="5" id="KW-0418">Kinase</keyword>
<dbReference type="PRINTS" id="PR00344">
    <property type="entry name" value="BCTRLSENSOR"/>
</dbReference>
<dbReference type="PROSITE" id="PS50110">
    <property type="entry name" value="RESPONSE_REGULATORY"/>
    <property type="match status" value="1"/>
</dbReference>